<gene>
    <name evidence="2" type="ORF">MONAX_5E026285</name>
</gene>
<dbReference type="Proteomes" id="UP000335636">
    <property type="component" value="Unassembled WGS sequence"/>
</dbReference>
<evidence type="ECO:0000313" key="2">
    <source>
        <dbReference type="EMBL" id="VTJ73504.1"/>
    </source>
</evidence>
<proteinExistence type="predicted"/>
<name>A0A5E4BV95_MARMO</name>
<reference evidence="2" key="1">
    <citation type="submission" date="2019-04" db="EMBL/GenBank/DDBJ databases">
        <authorList>
            <person name="Alioto T."/>
            <person name="Alioto T."/>
        </authorList>
    </citation>
    <scope>NUCLEOTIDE SEQUENCE [LARGE SCALE GENOMIC DNA]</scope>
</reference>
<dbReference type="EMBL" id="CABDUW010000682">
    <property type="protein sequence ID" value="VTJ73504.1"/>
    <property type="molecule type" value="Genomic_DNA"/>
</dbReference>
<evidence type="ECO:0000313" key="3">
    <source>
        <dbReference type="Proteomes" id="UP000335636"/>
    </source>
</evidence>
<protein>
    <submittedName>
        <fullName evidence="2">Uncharacterized protein</fullName>
    </submittedName>
</protein>
<feature type="compositionally biased region" description="Basic residues" evidence="1">
    <location>
        <begin position="1"/>
        <end position="16"/>
    </location>
</feature>
<keyword evidence="3" id="KW-1185">Reference proteome</keyword>
<dbReference type="AlphaFoldDB" id="A0A5E4BV95"/>
<feature type="region of interest" description="Disordered" evidence="1">
    <location>
        <begin position="1"/>
        <end position="25"/>
    </location>
</feature>
<accession>A0A5E4BV95</accession>
<organism evidence="2 3">
    <name type="scientific">Marmota monax</name>
    <name type="common">Woodchuck</name>
    <dbReference type="NCBI Taxonomy" id="9995"/>
    <lineage>
        <taxon>Eukaryota</taxon>
        <taxon>Metazoa</taxon>
        <taxon>Chordata</taxon>
        <taxon>Craniata</taxon>
        <taxon>Vertebrata</taxon>
        <taxon>Euteleostomi</taxon>
        <taxon>Mammalia</taxon>
        <taxon>Eutheria</taxon>
        <taxon>Euarchontoglires</taxon>
        <taxon>Glires</taxon>
        <taxon>Rodentia</taxon>
        <taxon>Sciuromorpha</taxon>
        <taxon>Sciuridae</taxon>
        <taxon>Xerinae</taxon>
        <taxon>Marmotini</taxon>
        <taxon>Marmota</taxon>
    </lineage>
</organism>
<evidence type="ECO:0000256" key="1">
    <source>
        <dbReference type="SAM" id="MobiDB-lite"/>
    </source>
</evidence>
<comment type="caution">
    <text evidence="2">The sequence shown here is derived from an EMBL/GenBank/DDBJ whole genome shotgun (WGS) entry which is preliminary data.</text>
</comment>
<sequence length="143" mass="15883">MKHTHTHTSKKRKKEKKEKEKEKKMAVPRLTGLLLWKKPCTAAAQKLSFSGHCVLCTMHLSLLAPWLLRAQVTFPLMTFPSCPYTQRDILPKVETSGDRQLLLGALLIAASCGEFHKTPVALIPTPGEGCPALFHPALSQASW</sequence>